<feature type="domain" description="VWFA" evidence="4">
    <location>
        <begin position="56"/>
        <end position="225"/>
    </location>
</feature>
<feature type="transmembrane region" description="Helical" evidence="2">
    <location>
        <begin position="935"/>
        <end position="960"/>
    </location>
</feature>
<accession>A0A540VE69</accession>
<keyword evidence="3" id="KW-0732">Signal</keyword>
<keyword evidence="6" id="KW-1185">Reference proteome</keyword>
<evidence type="ECO:0000313" key="6">
    <source>
        <dbReference type="Proteomes" id="UP000317371"/>
    </source>
</evidence>
<dbReference type="OrthoDB" id="140937at2"/>
<dbReference type="Proteomes" id="UP000317371">
    <property type="component" value="Unassembled WGS sequence"/>
</dbReference>
<gene>
    <name evidence="5" type="ORF">FKZ61_14390</name>
</gene>
<feature type="region of interest" description="Disordered" evidence="1">
    <location>
        <begin position="1014"/>
        <end position="1050"/>
    </location>
</feature>
<evidence type="ECO:0000256" key="1">
    <source>
        <dbReference type="SAM" id="MobiDB-lite"/>
    </source>
</evidence>
<keyword evidence="2" id="KW-0472">Membrane</keyword>
<evidence type="ECO:0000256" key="3">
    <source>
        <dbReference type="SAM" id="SignalP"/>
    </source>
</evidence>
<comment type="caution">
    <text evidence="5">The sequence shown here is derived from an EMBL/GenBank/DDBJ whole genome shotgun (WGS) entry which is preliminary data.</text>
</comment>
<evidence type="ECO:0000259" key="4">
    <source>
        <dbReference type="PROSITE" id="PS50234"/>
    </source>
</evidence>
<dbReference type="Gene3D" id="3.40.50.410">
    <property type="entry name" value="von Willebrand factor, type A domain"/>
    <property type="match status" value="1"/>
</dbReference>
<dbReference type="Pfam" id="PF00092">
    <property type="entry name" value="VWA"/>
    <property type="match status" value="1"/>
</dbReference>
<keyword evidence="2" id="KW-0812">Transmembrane</keyword>
<dbReference type="AlphaFoldDB" id="A0A540VE69"/>
<dbReference type="InParanoid" id="A0A540VE69"/>
<organism evidence="5 6">
    <name type="scientific">Litorilinea aerophila</name>
    <dbReference type="NCBI Taxonomy" id="1204385"/>
    <lineage>
        <taxon>Bacteria</taxon>
        <taxon>Bacillati</taxon>
        <taxon>Chloroflexota</taxon>
        <taxon>Caldilineae</taxon>
        <taxon>Caldilineales</taxon>
        <taxon>Caldilineaceae</taxon>
        <taxon>Litorilinea</taxon>
    </lineage>
</organism>
<feature type="chain" id="PRO_5022241407" evidence="3">
    <location>
        <begin position="32"/>
        <end position="1050"/>
    </location>
</feature>
<dbReference type="SUPFAM" id="SSF53300">
    <property type="entry name" value="vWA-like"/>
    <property type="match status" value="1"/>
</dbReference>
<feature type="signal peptide" evidence="3">
    <location>
        <begin position="1"/>
        <end position="31"/>
    </location>
</feature>
<sequence>MNRLNTHVPAGWRVALIAALLWLAGATGADAAPAAVSSAQIARPPADTQGPTQPIDVVVLLDDSGSMATCWPWPREEPPFFPPCRAPSFNPPSDPEELRYSAARLLLELADPDDRLAVVRFDSGVEGVGALASLQPVGDGTNRRQLSGTLQPPNDYYRRGYTRIDLGLERTIELLQQAQEPGRNQYVLLLTDGEPSQPDGVGSQRDRILAQLQTLRDGGIFVFPVVLCNPSAGCAGEFLREQFAAYGVREAATPQDLLQVFGAIFAEMKPDRSIIAPRDGSTIRLTTRDSHGVQRITFVTPRNGLGAVQRDEQPVLPQNVLNDPNIDVNQVSTENLAPGTWRAEIAGGGGFAVVQAASYVQLLNPPPSVADSPASVRYYPAGHPPLLMARSVGPGAQEPIIYNGQVPLESFGQGNTRALLLDEEPDLVRLQLGEDTQPLQLVRTFRLEARPDLPRAQVLTPEGGAVVEGGPGGARARLQVGFTGGNVRQLAATAYVFTQDQAGNSQLVHQVEMDCTERLCTDESFRPVDGHSYRIFYVIQGQLDGLRFSDWAESQLVLEPAVVVQGLPLTADGSLDLGQMPLDGWPVEVSSSTLEEIGGLSAVLRLTDAESGEPVPGVGLNFLVDVPETGSQPARLQVQGLETLRPGQYAGEITWQTTDPAGRPMDVRIRPAATLPVTYTVPRPLARVEAQTLDFGEVLFDTSPNFRLDQTVEVPVQFADKAFPLVVTLEESTCAQVAVAAGDLIQREGRTFLPLRLTSLQPVPPGSCTGTLRLAGPDGDYDVVPAQVTWRARVANVEWSVVSGELPLGDWQDAGSRVNATLLIRFTGKLPFILQVEDLTATSSEAGGASEGQPTTLSLAQIDVPQVVVDGPPQEDGLYQVPLTLVARQAIPHDPWRGTFYSGRLTLGIVGLPERQQVSFNFRSPSLPQRYLAPYLVPVYSMPWVLCTGPLTALLLLVAVARIRGRGIDEEELEQAAMAATLQMPLAPPAAADAYPEPVAEGASGAWDDAAWEQGEWGSVWDTGQPAGARTPQVPPANGAAAEDPWRSSW</sequence>
<keyword evidence="2" id="KW-1133">Transmembrane helix</keyword>
<evidence type="ECO:0000313" key="5">
    <source>
        <dbReference type="EMBL" id="TQE94992.1"/>
    </source>
</evidence>
<proteinExistence type="predicted"/>
<reference evidence="5 6" key="1">
    <citation type="submission" date="2019-06" db="EMBL/GenBank/DDBJ databases">
        <title>Genome sequence of Litorilinea aerophila BAA-2444.</title>
        <authorList>
            <person name="Maclea K.S."/>
            <person name="Maurais E.G."/>
            <person name="Iannazzi L.C."/>
        </authorList>
    </citation>
    <scope>NUCLEOTIDE SEQUENCE [LARGE SCALE GENOMIC DNA]</scope>
    <source>
        <strain evidence="5 6">ATCC BAA-2444</strain>
    </source>
</reference>
<dbReference type="SMART" id="SM00327">
    <property type="entry name" value="VWA"/>
    <property type="match status" value="1"/>
</dbReference>
<dbReference type="InterPro" id="IPR036465">
    <property type="entry name" value="vWFA_dom_sf"/>
</dbReference>
<evidence type="ECO:0000256" key="2">
    <source>
        <dbReference type="SAM" id="Phobius"/>
    </source>
</evidence>
<protein>
    <submittedName>
        <fullName evidence="5">VWA domain-containing protein</fullName>
    </submittedName>
</protein>
<name>A0A540VE69_9CHLR</name>
<dbReference type="EMBL" id="VIGC01000018">
    <property type="protein sequence ID" value="TQE94992.1"/>
    <property type="molecule type" value="Genomic_DNA"/>
</dbReference>
<dbReference type="InterPro" id="IPR002035">
    <property type="entry name" value="VWF_A"/>
</dbReference>
<dbReference type="PROSITE" id="PS50234">
    <property type="entry name" value="VWFA"/>
    <property type="match status" value="1"/>
</dbReference>
<dbReference type="CDD" id="cd00198">
    <property type="entry name" value="vWFA"/>
    <property type="match status" value="1"/>
</dbReference>